<evidence type="ECO:0000313" key="2">
    <source>
        <dbReference type="EMBL" id="RUT05530.1"/>
    </source>
</evidence>
<keyword evidence="3" id="KW-1185">Reference proteome</keyword>
<dbReference type="CDD" id="cd10911">
    <property type="entry name" value="PIN_LabA"/>
    <property type="match status" value="1"/>
</dbReference>
<dbReference type="Proteomes" id="UP000271624">
    <property type="component" value="Unassembled WGS sequence"/>
</dbReference>
<dbReference type="GO" id="GO:0004540">
    <property type="term" value="F:RNA nuclease activity"/>
    <property type="evidence" value="ECO:0007669"/>
    <property type="project" value="InterPro"/>
</dbReference>
<dbReference type="AlphaFoldDB" id="A0A433VHI3"/>
<dbReference type="Gene3D" id="3.40.50.1010">
    <property type="entry name" value="5'-nuclease"/>
    <property type="match status" value="1"/>
</dbReference>
<evidence type="ECO:0000313" key="3">
    <source>
        <dbReference type="Proteomes" id="UP000271624"/>
    </source>
</evidence>
<dbReference type="EMBL" id="RSCL01000008">
    <property type="protein sequence ID" value="RUT05530.1"/>
    <property type="molecule type" value="Genomic_DNA"/>
</dbReference>
<dbReference type="InterPro" id="IPR021139">
    <property type="entry name" value="NYN"/>
</dbReference>
<feature type="domain" description="NYN" evidence="1">
    <location>
        <begin position="98"/>
        <end position="246"/>
    </location>
</feature>
<protein>
    <recommendedName>
        <fullName evidence="1">NYN domain-containing protein</fullName>
    </recommendedName>
</protein>
<comment type="caution">
    <text evidence="2">The sequence shown here is derived from an EMBL/GenBank/DDBJ whole genome shotgun (WGS) entry which is preliminary data.</text>
</comment>
<reference evidence="2" key="2">
    <citation type="journal article" date="2019" name="Genome Biol. Evol.">
        <title>Day and night: Metabolic profiles and evolutionary relationships of six axenic non-marine cyanobacteria.</title>
        <authorList>
            <person name="Will S.E."/>
            <person name="Henke P."/>
            <person name="Boedeker C."/>
            <person name="Huang S."/>
            <person name="Brinkmann H."/>
            <person name="Rohde M."/>
            <person name="Jarek M."/>
            <person name="Friedl T."/>
            <person name="Seufert S."/>
            <person name="Schumacher M."/>
            <person name="Overmann J."/>
            <person name="Neumann-Schaal M."/>
            <person name="Petersen J."/>
        </authorList>
    </citation>
    <scope>NUCLEOTIDE SEQUENCE [LARGE SCALE GENOMIC DNA]</scope>
    <source>
        <strain evidence="2">PCC 7102</strain>
    </source>
</reference>
<organism evidence="2 3">
    <name type="scientific">Dulcicalothrix desertica PCC 7102</name>
    <dbReference type="NCBI Taxonomy" id="232991"/>
    <lineage>
        <taxon>Bacteria</taxon>
        <taxon>Bacillati</taxon>
        <taxon>Cyanobacteriota</taxon>
        <taxon>Cyanophyceae</taxon>
        <taxon>Nostocales</taxon>
        <taxon>Calotrichaceae</taxon>
        <taxon>Dulcicalothrix</taxon>
    </lineage>
</organism>
<dbReference type="PANTHER" id="PTHR35458:SF8">
    <property type="entry name" value="SLR0650 PROTEIN"/>
    <property type="match status" value="1"/>
</dbReference>
<dbReference type="PANTHER" id="PTHR35458">
    <property type="entry name" value="SLR0755 PROTEIN"/>
    <property type="match status" value="1"/>
</dbReference>
<proteinExistence type="predicted"/>
<name>A0A433VHI3_9CYAN</name>
<sequence>MQLLPQPRNNKKLPLKVESTAHEHLAPYSEIESKIESHAEITSNIKHEVGFPKVRAASAMEDSIMPGIIGLNNAENFPAVLRRERRMSRSSGSASEEKVAIFIDGANLFYAAMHLNLEIDYTKLLRCLVKQRQLLRAYFYTPVDNGNEKQQGFLLWMRRNGYRVFTKELVYLPDGSKKANMDVEITVDMLTLARYCDTLILLSGDGDLAYAVNAVAYQGVQVEVVSLSSMTSESLIDVADSYVDLEQLREEIQK</sequence>
<gene>
    <name evidence="2" type="ORF">DSM106972_035370</name>
</gene>
<dbReference type="Pfam" id="PF01936">
    <property type="entry name" value="NYN"/>
    <property type="match status" value="1"/>
</dbReference>
<reference evidence="2" key="1">
    <citation type="submission" date="2018-12" db="EMBL/GenBank/DDBJ databases">
        <authorList>
            <person name="Will S."/>
            <person name="Neumann-Schaal M."/>
            <person name="Henke P."/>
        </authorList>
    </citation>
    <scope>NUCLEOTIDE SEQUENCE</scope>
    <source>
        <strain evidence="2">PCC 7102</strain>
    </source>
</reference>
<dbReference type="InterPro" id="IPR047140">
    <property type="entry name" value="LabA"/>
</dbReference>
<accession>A0A433VHI3</accession>
<evidence type="ECO:0000259" key="1">
    <source>
        <dbReference type="Pfam" id="PF01936"/>
    </source>
</evidence>